<keyword evidence="1" id="KW-0472">Membrane</keyword>
<dbReference type="EMBL" id="BARW01041051">
    <property type="protein sequence ID" value="GAJ22147.1"/>
    <property type="molecule type" value="Genomic_DNA"/>
</dbReference>
<accession>X1VPU9</accession>
<sequence>APCSSVVYGILAFYMFSAGARAFRARSLKASLLLVAGVIVLLYQAPLTGSLIPGIAPYAVFLTGTVGMSLSRMFAIAIITGAIMLNVRMLTGKELAFLGFAREEES</sequence>
<keyword evidence="1" id="KW-1133">Transmembrane helix</keyword>
<name>X1VPU9_9ZZZZ</name>
<comment type="caution">
    <text evidence="2">The sequence shown here is derived from an EMBL/GenBank/DDBJ whole genome shotgun (WGS) entry which is preliminary data.</text>
</comment>
<organism evidence="2">
    <name type="scientific">marine sediment metagenome</name>
    <dbReference type="NCBI Taxonomy" id="412755"/>
    <lineage>
        <taxon>unclassified sequences</taxon>
        <taxon>metagenomes</taxon>
        <taxon>ecological metagenomes</taxon>
    </lineage>
</organism>
<feature type="transmembrane region" description="Helical" evidence="1">
    <location>
        <begin position="30"/>
        <end position="52"/>
    </location>
</feature>
<proteinExistence type="predicted"/>
<evidence type="ECO:0000256" key="1">
    <source>
        <dbReference type="SAM" id="Phobius"/>
    </source>
</evidence>
<feature type="non-terminal residue" evidence="2">
    <location>
        <position position="1"/>
    </location>
</feature>
<protein>
    <submittedName>
        <fullName evidence="2">Uncharacterized protein</fullName>
    </submittedName>
</protein>
<keyword evidence="1" id="KW-0812">Transmembrane</keyword>
<feature type="transmembrane region" description="Helical" evidence="1">
    <location>
        <begin position="6"/>
        <end position="23"/>
    </location>
</feature>
<reference evidence="2" key="1">
    <citation type="journal article" date="2014" name="Front. Microbiol.">
        <title>High frequency of phylogenetically diverse reductive dehalogenase-homologous genes in deep subseafloor sedimentary metagenomes.</title>
        <authorList>
            <person name="Kawai M."/>
            <person name="Futagami T."/>
            <person name="Toyoda A."/>
            <person name="Takaki Y."/>
            <person name="Nishi S."/>
            <person name="Hori S."/>
            <person name="Arai W."/>
            <person name="Tsubouchi T."/>
            <person name="Morono Y."/>
            <person name="Uchiyama I."/>
            <person name="Ito T."/>
            <person name="Fujiyama A."/>
            <person name="Inagaki F."/>
            <person name="Takami H."/>
        </authorList>
    </citation>
    <scope>NUCLEOTIDE SEQUENCE</scope>
    <source>
        <strain evidence="2">Expedition CK06-06</strain>
    </source>
</reference>
<evidence type="ECO:0000313" key="2">
    <source>
        <dbReference type="EMBL" id="GAJ22147.1"/>
    </source>
</evidence>
<gene>
    <name evidence="2" type="ORF">S12H4_61690</name>
</gene>
<dbReference type="AlphaFoldDB" id="X1VPU9"/>
<feature type="transmembrane region" description="Helical" evidence="1">
    <location>
        <begin position="58"/>
        <end position="85"/>
    </location>
</feature>